<keyword evidence="3" id="KW-0479">Metal-binding</keyword>
<evidence type="ECO:0000256" key="1">
    <source>
        <dbReference type="ARBA" id="ARBA00001968"/>
    </source>
</evidence>
<dbReference type="InterPro" id="IPR017947">
    <property type="entry name" value="AryldialkylPase_Zn-BS"/>
</dbReference>
<comment type="cofactor">
    <cofactor evidence="1">
        <name>a divalent metal cation</name>
        <dbReference type="ChEBI" id="CHEBI:60240"/>
    </cofactor>
</comment>
<comment type="similarity">
    <text evidence="6">Belongs to the metallo-dependent hydrolases superfamily. Phosphotriesterase family.</text>
</comment>
<gene>
    <name evidence="7" type="ORF">J437_LFUL001365</name>
</gene>
<evidence type="ECO:0000256" key="6">
    <source>
        <dbReference type="PROSITE-ProRule" id="PRU00679"/>
    </source>
</evidence>
<accession>A0A8K0JZ16</accession>
<dbReference type="Pfam" id="PF02126">
    <property type="entry name" value="PTE"/>
    <property type="match status" value="2"/>
</dbReference>
<dbReference type="GO" id="GO:0008270">
    <property type="term" value="F:zinc ion binding"/>
    <property type="evidence" value="ECO:0007669"/>
    <property type="project" value="InterPro"/>
</dbReference>
<evidence type="ECO:0000256" key="3">
    <source>
        <dbReference type="ARBA" id="ARBA00022723"/>
    </source>
</evidence>
<dbReference type="PROSITE" id="PS01322">
    <property type="entry name" value="PHOSPHOTRIESTERASE_1"/>
    <property type="match status" value="1"/>
</dbReference>
<keyword evidence="4" id="KW-0378">Hydrolase</keyword>
<dbReference type="PROSITE" id="PS51347">
    <property type="entry name" value="PHOSPHOTRIESTERASE_2"/>
    <property type="match status" value="1"/>
</dbReference>
<dbReference type="Proteomes" id="UP000792457">
    <property type="component" value="Unassembled WGS sequence"/>
</dbReference>
<evidence type="ECO:0000256" key="5">
    <source>
        <dbReference type="ARBA" id="ARBA00029607"/>
    </source>
</evidence>
<evidence type="ECO:0000313" key="8">
    <source>
        <dbReference type="Proteomes" id="UP000792457"/>
    </source>
</evidence>
<reference evidence="7" key="1">
    <citation type="submission" date="2013-04" db="EMBL/GenBank/DDBJ databases">
        <authorList>
            <person name="Qu J."/>
            <person name="Murali S.C."/>
            <person name="Bandaranaike D."/>
            <person name="Bellair M."/>
            <person name="Blankenburg K."/>
            <person name="Chao H."/>
            <person name="Dinh H."/>
            <person name="Doddapaneni H."/>
            <person name="Downs B."/>
            <person name="Dugan-Rocha S."/>
            <person name="Elkadiri S."/>
            <person name="Gnanaolivu R.D."/>
            <person name="Hernandez B."/>
            <person name="Javaid M."/>
            <person name="Jayaseelan J.C."/>
            <person name="Lee S."/>
            <person name="Li M."/>
            <person name="Ming W."/>
            <person name="Munidasa M."/>
            <person name="Muniz J."/>
            <person name="Nguyen L."/>
            <person name="Ongeri F."/>
            <person name="Osuji N."/>
            <person name="Pu L.-L."/>
            <person name="Puazo M."/>
            <person name="Qu C."/>
            <person name="Quiroz J."/>
            <person name="Raj R."/>
            <person name="Weissenberger G."/>
            <person name="Xin Y."/>
            <person name="Zou X."/>
            <person name="Han Y."/>
            <person name="Richards S."/>
            <person name="Worley K."/>
            <person name="Muzny D."/>
            <person name="Gibbs R."/>
        </authorList>
    </citation>
    <scope>NUCLEOTIDE SEQUENCE</scope>
    <source>
        <strain evidence="7">Sampled in the wild</strain>
    </source>
</reference>
<comment type="caution">
    <text evidence="7">The sequence shown here is derived from an EMBL/GenBank/DDBJ whole genome shotgun (WGS) entry which is preliminary data.</text>
</comment>
<dbReference type="Gene3D" id="3.20.20.140">
    <property type="entry name" value="Metal-dependent hydrolases"/>
    <property type="match status" value="1"/>
</dbReference>
<sequence>MEGTIQTVLGTIKAADLGRTLTHEHLCLDFEGFYSPPPNHLEEYFAGPITLEKVGFLRQYPYSSKYNLTFNDDETLSSLIIDIHEYLRSGGLTIVENSSHGLSRRADKMKTLSEKTKVNIVAGTGFYVSSTQKESTLKMSVEEMADLIRKELTEGCIEDPSVKCGFIGEVGSSWPIDAFEKKAIQASAAIQEELKCPVSFHPGRNEKAPFEILRIHLEAGGRKDKTVMSHLERTITSEALLADFADLGSFCQFDLFGTECSYYQLNPSIDMPSDAQRLDKIEFGGHGYCHINNNIIPKMRLKGISNDDIESITVKNPAQWLASSF</sequence>
<dbReference type="EMBL" id="KZ308196">
    <property type="protein sequence ID" value="KAG8224415.1"/>
    <property type="molecule type" value="Genomic_DNA"/>
</dbReference>
<proteinExistence type="inferred from homology"/>
<dbReference type="InterPro" id="IPR032466">
    <property type="entry name" value="Metal_Hydrolase"/>
</dbReference>
<name>A0A8K0JZ16_LADFU</name>
<dbReference type="AlphaFoldDB" id="A0A8K0JZ16"/>
<protein>
    <recommendedName>
        <fullName evidence="2">Phosphotriesterase-related protein</fullName>
    </recommendedName>
    <alternativeName>
        <fullName evidence="5">Parathion hydrolase-related protein</fullName>
    </alternativeName>
</protein>
<evidence type="ECO:0000256" key="2">
    <source>
        <dbReference type="ARBA" id="ARBA00020475"/>
    </source>
</evidence>
<reference evidence="7" key="2">
    <citation type="submission" date="2017-10" db="EMBL/GenBank/DDBJ databases">
        <title>Ladona fulva Genome sequencing and assembly.</title>
        <authorList>
            <person name="Murali S."/>
            <person name="Richards S."/>
            <person name="Bandaranaike D."/>
            <person name="Bellair M."/>
            <person name="Blankenburg K."/>
            <person name="Chao H."/>
            <person name="Dinh H."/>
            <person name="Doddapaneni H."/>
            <person name="Dugan-Rocha S."/>
            <person name="Elkadiri S."/>
            <person name="Gnanaolivu R."/>
            <person name="Hernandez B."/>
            <person name="Skinner E."/>
            <person name="Javaid M."/>
            <person name="Lee S."/>
            <person name="Li M."/>
            <person name="Ming W."/>
            <person name="Munidasa M."/>
            <person name="Muniz J."/>
            <person name="Nguyen L."/>
            <person name="Hughes D."/>
            <person name="Osuji N."/>
            <person name="Pu L.-L."/>
            <person name="Puazo M."/>
            <person name="Qu C."/>
            <person name="Quiroz J."/>
            <person name="Raj R."/>
            <person name="Weissenberger G."/>
            <person name="Xin Y."/>
            <person name="Zou X."/>
            <person name="Han Y."/>
            <person name="Worley K."/>
            <person name="Muzny D."/>
            <person name="Gibbs R."/>
        </authorList>
    </citation>
    <scope>NUCLEOTIDE SEQUENCE</scope>
    <source>
        <strain evidence="7">Sampled in the wild</strain>
    </source>
</reference>
<dbReference type="GO" id="GO:0016788">
    <property type="term" value="F:hydrolase activity, acting on ester bonds"/>
    <property type="evidence" value="ECO:0007669"/>
    <property type="project" value="InterPro"/>
</dbReference>
<dbReference type="InterPro" id="IPR001559">
    <property type="entry name" value="Phosphotriesterase"/>
</dbReference>
<dbReference type="SUPFAM" id="SSF51556">
    <property type="entry name" value="Metallo-dependent hydrolases"/>
    <property type="match status" value="1"/>
</dbReference>
<evidence type="ECO:0000256" key="4">
    <source>
        <dbReference type="ARBA" id="ARBA00022801"/>
    </source>
</evidence>
<comment type="caution">
    <text evidence="6">Lacks conserved residue(s) required for the propagation of feature annotation.</text>
</comment>
<evidence type="ECO:0000313" key="7">
    <source>
        <dbReference type="EMBL" id="KAG8224415.1"/>
    </source>
</evidence>
<keyword evidence="8" id="KW-1185">Reference proteome</keyword>
<dbReference type="PANTHER" id="PTHR10819">
    <property type="entry name" value="PHOSPHOTRIESTERASE-RELATED"/>
    <property type="match status" value="1"/>
</dbReference>
<organism evidence="7 8">
    <name type="scientific">Ladona fulva</name>
    <name type="common">Scarce chaser dragonfly</name>
    <name type="synonym">Libellula fulva</name>
    <dbReference type="NCBI Taxonomy" id="123851"/>
    <lineage>
        <taxon>Eukaryota</taxon>
        <taxon>Metazoa</taxon>
        <taxon>Ecdysozoa</taxon>
        <taxon>Arthropoda</taxon>
        <taxon>Hexapoda</taxon>
        <taxon>Insecta</taxon>
        <taxon>Pterygota</taxon>
        <taxon>Palaeoptera</taxon>
        <taxon>Odonata</taxon>
        <taxon>Epiprocta</taxon>
        <taxon>Anisoptera</taxon>
        <taxon>Libelluloidea</taxon>
        <taxon>Libellulidae</taxon>
        <taxon>Ladona</taxon>
    </lineage>
</organism>
<dbReference type="OrthoDB" id="9998343at2759"/>
<dbReference type="PANTHER" id="PTHR10819:SF3">
    <property type="entry name" value="PHOSPHOTRIESTERASE-RELATED PROTEIN"/>
    <property type="match status" value="1"/>
</dbReference>